<evidence type="ECO:0000313" key="6">
    <source>
        <dbReference type="Proteomes" id="UP000801864"/>
    </source>
</evidence>
<evidence type="ECO:0000256" key="1">
    <source>
        <dbReference type="ARBA" id="ARBA00006484"/>
    </source>
</evidence>
<reference evidence="5 6" key="1">
    <citation type="submission" date="2018-06" db="EMBL/GenBank/DDBJ databases">
        <title>Genome analysis of cellulolytic fungus Trichoderma lentiforme CFAM-422.</title>
        <authorList>
            <person name="Steindorff A.S."/>
            <person name="Formighieri E.F."/>
            <person name="Midorikawa G.E.O."/>
            <person name="Tamietti M.S."/>
            <person name="Ramos E.Z."/>
            <person name="Silva A.S."/>
            <person name="Bon E.P.S."/>
            <person name="Mendes T.D."/>
            <person name="Damaso M.C.T."/>
            <person name="Favaro L.C.L."/>
        </authorList>
    </citation>
    <scope>NUCLEOTIDE SEQUENCE [LARGE SCALE GENOMIC DNA]</scope>
    <source>
        <strain evidence="5 6">CFAM-422</strain>
    </source>
</reference>
<dbReference type="InterPro" id="IPR036291">
    <property type="entry name" value="NAD(P)-bd_dom_sf"/>
</dbReference>
<dbReference type="PANTHER" id="PTHR24321">
    <property type="entry name" value="DEHYDROGENASES, SHORT CHAIN"/>
    <property type="match status" value="1"/>
</dbReference>
<organism evidence="5 6">
    <name type="scientific">Trichoderma lentiforme</name>
    <dbReference type="NCBI Taxonomy" id="1567552"/>
    <lineage>
        <taxon>Eukaryota</taxon>
        <taxon>Fungi</taxon>
        <taxon>Dikarya</taxon>
        <taxon>Ascomycota</taxon>
        <taxon>Pezizomycotina</taxon>
        <taxon>Sordariomycetes</taxon>
        <taxon>Hypocreomycetidae</taxon>
        <taxon>Hypocreales</taxon>
        <taxon>Hypocreaceae</taxon>
        <taxon>Trichoderma</taxon>
    </lineage>
</organism>
<evidence type="ECO:0000256" key="2">
    <source>
        <dbReference type="ARBA" id="ARBA00022857"/>
    </source>
</evidence>
<keyword evidence="6" id="KW-1185">Reference proteome</keyword>
<accession>A0A9P4X4H5</accession>
<comment type="caution">
    <text evidence="5">The sequence shown here is derived from an EMBL/GenBank/DDBJ whole genome shotgun (WGS) entry which is preliminary data.</text>
</comment>
<dbReference type="Pfam" id="PF00106">
    <property type="entry name" value="adh_short"/>
    <property type="match status" value="1"/>
</dbReference>
<dbReference type="PRINTS" id="PR00081">
    <property type="entry name" value="GDHRDH"/>
</dbReference>
<dbReference type="PRINTS" id="PR00080">
    <property type="entry name" value="SDRFAMILY"/>
</dbReference>
<keyword evidence="3" id="KW-0560">Oxidoreductase</keyword>
<dbReference type="Proteomes" id="UP000801864">
    <property type="component" value="Unassembled WGS sequence"/>
</dbReference>
<sequence>MDLGRFPGVAVITGAGGHGKPLPPLMMKQWILAIDKTVLVPGIGAATAQAFATAGCTKIAITDINEAGLLETQGSINRVHPGVRLFARAGDIADEAFVESFMDNVLQEFGRIDYAVNCAGILSSPLRSTELSLEEFDRINQVNYRGCWLSSRAQLKRMIKQDPIPMVEQNPYKPASISNRSSERGAIVNVASQLGIVGRHAAPAYCASKSAVIGMTRCDAIDYSADGIRVNCICPGVIQTPMTTHSEEVKQRLQPAIEIAPMKRMGQPEEVADAILFLCSRQASFIQGHALVVDGGYVTI</sequence>
<evidence type="ECO:0000313" key="5">
    <source>
        <dbReference type="EMBL" id="KAF3056732.1"/>
    </source>
</evidence>
<dbReference type="GO" id="GO:0016491">
    <property type="term" value="F:oxidoreductase activity"/>
    <property type="evidence" value="ECO:0007669"/>
    <property type="project" value="UniProtKB-KW"/>
</dbReference>
<dbReference type="AlphaFoldDB" id="A0A9P4X4H5"/>
<dbReference type="EMBL" id="QLNT01000032">
    <property type="protein sequence ID" value="KAF3056732.1"/>
    <property type="molecule type" value="Genomic_DNA"/>
</dbReference>
<gene>
    <name evidence="5" type="ORF">CFAM422_012767</name>
</gene>
<dbReference type="PANTHER" id="PTHR24321:SF12">
    <property type="entry name" value="SHORT-CHAIN DEHYDROGENASE_REDUCTASE FAMILY, PUTATIVE (AFU_ORTHOLOGUE AFUA_5G14340)-RELATED"/>
    <property type="match status" value="1"/>
</dbReference>
<evidence type="ECO:0000256" key="3">
    <source>
        <dbReference type="ARBA" id="ARBA00023002"/>
    </source>
</evidence>
<comment type="similarity">
    <text evidence="1 4">Belongs to the short-chain dehydrogenases/reductases (SDR) family.</text>
</comment>
<dbReference type="FunFam" id="3.40.50.720:FF:000084">
    <property type="entry name" value="Short-chain dehydrogenase reductase"/>
    <property type="match status" value="1"/>
</dbReference>
<proteinExistence type="inferred from homology"/>
<evidence type="ECO:0000256" key="4">
    <source>
        <dbReference type="RuleBase" id="RU000363"/>
    </source>
</evidence>
<dbReference type="InterPro" id="IPR002347">
    <property type="entry name" value="SDR_fam"/>
</dbReference>
<name>A0A9P4X4H5_9HYPO</name>
<keyword evidence="2" id="KW-0521">NADP</keyword>
<dbReference type="Pfam" id="PF13561">
    <property type="entry name" value="adh_short_C2"/>
    <property type="match status" value="1"/>
</dbReference>
<dbReference type="SUPFAM" id="SSF51735">
    <property type="entry name" value="NAD(P)-binding Rossmann-fold domains"/>
    <property type="match status" value="1"/>
</dbReference>
<protein>
    <submittedName>
        <fullName evidence="5">Dihydroanticapsin 7-dehydrogenase</fullName>
    </submittedName>
</protein>
<dbReference type="CDD" id="cd05233">
    <property type="entry name" value="SDR_c"/>
    <property type="match status" value="1"/>
</dbReference>
<dbReference type="Gene3D" id="3.40.50.720">
    <property type="entry name" value="NAD(P)-binding Rossmann-like Domain"/>
    <property type="match status" value="1"/>
</dbReference>